<gene>
    <name evidence="1" type="ORF">DXC51_21085</name>
</gene>
<comment type="caution">
    <text evidence="1">The sequence shown here is derived from an EMBL/GenBank/DDBJ whole genome shotgun (WGS) entry which is preliminary data.</text>
</comment>
<accession>A0A3E3HZ46</accession>
<dbReference type="AlphaFoldDB" id="A0A3E3HZ46"/>
<reference evidence="1" key="1">
    <citation type="submission" date="2018-08" db="EMBL/GenBank/DDBJ databases">
        <title>A genome reference for cultivated species of the human gut microbiota.</title>
        <authorList>
            <person name="Zou Y."/>
            <person name="Xue W."/>
            <person name="Luo G."/>
        </authorList>
    </citation>
    <scope>NUCLEOTIDE SEQUENCE [LARGE SCALE GENOMIC DNA]</scope>
    <source>
        <strain evidence="1">TF05-5AC</strain>
    </source>
</reference>
<dbReference type="Proteomes" id="UP000260812">
    <property type="component" value="Unassembled WGS sequence"/>
</dbReference>
<organism evidence="1 2">
    <name type="scientific">Eisenbergiella massiliensis</name>
    <dbReference type="NCBI Taxonomy" id="1720294"/>
    <lineage>
        <taxon>Bacteria</taxon>
        <taxon>Bacillati</taxon>
        <taxon>Bacillota</taxon>
        <taxon>Clostridia</taxon>
        <taxon>Lachnospirales</taxon>
        <taxon>Lachnospiraceae</taxon>
        <taxon>Eisenbergiella</taxon>
    </lineage>
</organism>
<dbReference type="EMBL" id="QVLV01000018">
    <property type="protein sequence ID" value="RGE57101.1"/>
    <property type="molecule type" value="Genomic_DNA"/>
</dbReference>
<name>A0A3E3HZ46_9FIRM</name>
<protein>
    <submittedName>
        <fullName evidence="1">Uncharacterized protein</fullName>
    </submittedName>
</protein>
<evidence type="ECO:0000313" key="1">
    <source>
        <dbReference type="EMBL" id="RGE57101.1"/>
    </source>
</evidence>
<sequence>MDFSIPGSLSYGQREALACAVNAQSCLNCYKLFFDVWFLYVLRLRYFGFIIKYEEMVCGSGHRSGGKVYGKEQSVILRDREVEKNFWGGILWS</sequence>
<evidence type="ECO:0000313" key="2">
    <source>
        <dbReference type="Proteomes" id="UP000260812"/>
    </source>
</evidence>
<proteinExistence type="predicted"/>
<keyword evidence="2" id="KW-1185">Reference proteome</keyword>